<keyword evidence="2 9" id="KW-0813">Transport</keyword>
<dbReference type="PANTHER" id="PTHR30081">
    <property type="entry name" value="PROTEIN-EXPORT MEMBRANE PROTEIN SEC"/>
    <property type="match status" value="1"/>
</dbReference>
<dbReference type="Proteomes" id="UP000593892">
    <property type="component" value="Chromosome"/>
</dbReference>
<reference evidence="13 14" key="1">
    <citation type="submission" date="2020-10" db="EMBL/GenBank/DDBJ databases">
        <title>Complete genome sequence of Paludibaculum fermentans P105T, a facultatively anaerobic acidobacterium capable of dissimilatory Fe(III) reduction.</title>
        <authorList>
            <person name="Dedysh S.N."/>
            <person name="Beletsky A.V."/>
            <person name="Kulichevskaya I.S."/>
            <person name="Mardanov A.V."/>
            <person name="Ravin N.V."/>
        </authorList>
    </citation>
    <scope>NUCLEOTIDE SEQUENCE [LARGE SCALE GENOMIC DNA]</scope>
    <source>
        <strain evidence="13 14">P105</strain>
    </source>
</reference>
<dbReference type="AlphaFoldDB" id="A0A7S7NRT7"/>
<sequence>MQNLKWKAVLIVAVVLICVYGMIGIPKSKDELIANWHNNIRLGLDLKGGTLLVLQVQVQDAFKAEAIQQIERLKEELGKQSINYGSMDHSEPKTIAEADKIQIDIKGIPSDKTAAFRTLISESMPSWVLTPVNSTDYRVNMKPTEALALTKDTLARSRTTIESRINGLGLAESSVQERGGANADGEILVSLPGLDDPARVKAILQTAAMLELYEVKDGPFPRQQDALAKTGGVLPLNTKLLRSQPRAGDQNNEGWYIVTRTPVITGRDLRDAKPAQDEFGKWETSFVLAQDAKGRFGKFTESNVGQRLAIVLDSQIRSAPVIQSRIEDSGRITGAGSQQDASDLALVLRAGSLPAGVIYLQEQTVGPSLGADSIQQGLISGLVGLIAVIVIMLIYYHMSGVNATIALILNAIILIGALAYLKAVLTLPGIAGVILLIGMAVDSNVLIFERIREEMRTGKAVLAAIDTGFSKAFLTIIDTHVATVVSCAFLFMFGTPAVRGFAVTLVIGLLANVFTSVFVSRALFQMEMAGKGPNATLSIGV</sequence>
<feature type="transmembrane region" description="Helical" evidence="9">
    <location>
        <begin position="500"/>
        <end position="524"/>
    </location>
</feature>
<comment type="caution">
    <text evidence="9">Lacks conserved residue(s) required for the propagation of feature annotation.</text>
</comment>
<dbReference type="HAMAP" id="MF_01463_B">
    <property type="entry name" value="SecD_B"/>
    <property type="match status" value="1"/>
</dbReference>
<keyword evidence="5 9" id="KW-0653">Protein transport</keyword>
<proteinExistence type="inferred from homology"/>
<evidence type="ECO:0000256" key="8">
    <source>
        <dbReference type="ARBA" id="ARBA00023136"/>
    </source>
</evidence>
<feature type="domain" description="SecDF P1 head subdomain" evidence="12">
    <location>
        <begin position="251"/>
        <end position="355"/>
    </location>
</feature>
<dbReference type="SUPFAM" id="SSF82866">
    <property type="entry name" value="Multidrug efflux transporter AcrB transmembrane domain"/>
    <property type="match status" value="1"/>
</dbReference>
<dbReference type="InterPro" id="IPR005791">
    <property type="entry name" value="SecD"/>
</dbReference>
<gene>
    <name evidence="9 13" type="primary">secD</name>
    <name evidence="13" type="ORF">IRI77_35905</name>
</gene>
<dbReference type="Gene3D" id="3.30.70.3400">
    <property type="match status" value="2"/>
</dbReference>
<evidence type="ECO:0000256" key="6">
    <source>
        <dbReference type="ARBA" id="ARBA00022989"/>
    </source>
</evidence>
<dbReference type="GO" id="GO:0043952">
    <property type="term" value="P:protein transport by the Sec complex"/>
    <property type="evidence" value="ECO:0007669"/>
    <property type="project" value="UniProtKB-UniRule"/>
</dbReference>
<dbReference type="PRINTS" id="PR00702">
    <property type="entry name" value="ACRIFLAVINRP"/>
</dbReference>
<evidence type="ECO:0000313" key="13">
    <source>
        <dbReference type="EMBL" id="QOY88064.1"/>
    </source>
</evidence>
<evidence type="ECO:0000256" key="3">
    <source>
        <dbReference type="ARBA" id="ARBA00022475"/>
    </source>
</evidence>
<comment type="subunit">
    <text evidence="9">Forms a complex with SecF. Part of the essential Sec protein translocation apparatus which comprises SecA, SecYEG and auxiliary proteins SecDF. Other proteins may also be involved.</text>
</comment>
<keyword evidence="3 9" id="KW-1003">Cell membrane</keyword>
<feature type="transmembrane region" description="Helical" evidence="9">
    <location>
        <begin position="469"/>
        <end position="494"/>
    </location>
</feature>
<accession>A0A7S7NRT7</accession>
<dbReference type="InterPro" id="IPR001036">
    <property type="entry name" value="Acrflvin-R"/>
</dbReference>
<dbReference type="KEGG" id="pfer:IRI77_35905"/>
<dbReference type="EMBL" id="CP063849">
    <property type="protein sequence ID" value="QOY88064.1"/>
    <property type="molecule type" value="Genomic_DNA"/>
</dbReference>
<dbReference type="Gene3D" id="1.20.1640.10">
    <property type="entry name" value="Multidrug efflux transporter AcrB transmembrane domain"/>
    <property type="match status" value="1"/>
</dbReference>
<dbReference type="GO" id="GO:0065002">
    <property type="term" value="P:intracellular protein transmembrane transport"/>
    <property type="evidence" value="ECO:0007669"/>
    <property type="project" value="UniProtKB-UniRule"/>
</dbReference>
<evidence type="ECO:0000259" key="12">
    <source>
        <dbReference type="Pfam" id="PF22599"/>
    </source>
</evidence>
<evidence type="ECO:0000259" key="11">
    <source>
        <dbReference type="Pfam" id="PF21760"/>
    </source>
</evidence>
<dbReference type="Pfam" id="PF02355">
    <property type="entry name" value="SecD_SecF_C"/>
    <property type="match status" value="1"/>
</dbReference>
<dbReference type="InterPro" id="IPR022813">
    <property type="entry name" value="SecD/SecF_arch_bac"/>
</dbReference>
<feature type="transmembrane region" description="Helical" evidence="9">
    <location>
        <begin position="427"/>
        <end position="448"/>
    </location>
</feature>
<name>A0A7S7NRT7_PALFE</name>
<feature type="transmembrane region" description="Helical" evidence="9">
    <location>
        <begin position="377"/>
        <end position="396"/>
    </location>
</feature>
<feature type="transmembrane region" description="Helical" evidence="9">
    <location>
        <begin position="403"/>
        <end position="421"/>
    </location>
</feature>
<evidence type="ECO:0000256" key="2">
    <source>
        <dbReference type="ARBA" id="ARBA00022448"/>
    </source>
</evidence>
<keyword evidence="6 9" id="KW-1133">Transmembrane helix</keyword>
<dbReference type="RefSeq" id="WP_194449727.1">
    <property type="nucleotide sequence ID" value="NZ_CP063849.1"/>
</dbReference>
<evidence type="ECO:0000259" key="10">
    <source>
        <dbReference type="Pfam" id="PF02355"/>
    </source>
</evidence>
<dbReference type="Pfam" id="PF21760">
    <property type="entry name" value="SecD_1st"/>
    <property type="match status" value="1"/>
</dbReference>
<comment type="subcellular location">
    <subcellularLocation>
        <location evidence="1 9">Cell membrane</location>
        <topology evidence="1 9">Multi-pass membrane protein</topology>
    </subcellularLocation>
</comment>
<dbReference type="Gene3D" id="3.30.1360.200">
    <property type="match status" value="1"/>
</dbReference>
<dbReference type="Pfam" id="PF07549">
    <property type="entry name" value="Sec_GG"/>
    <property type="match status" value="1"/>
</dbReference>
<evidence type="ECO:0000313" key="14">
    <source>
        <dbReference type="Proteomes" id="UP000593892"/>
    </source>
</evidence>
<comment type="similarity">
    <text evidence="9">Belongs to the SecD/SecF family. SecD subfamily.</text>
</comment>
<keyword evidence="8 9" id="KW-0472">Membrane</keyword>
<dbReference type="NCBIfam" id="TIGR00916">
    <property type="entry name" value="2A0604s01"/>
    <property type="match status" value="1"/>
</dbReference>
<evidence type="ECO:0000256" key="1">
    <source>
        <dbReference type="ARBA" id="ARBA00004651"/>
    </source>
</evidence>
<dbReference type="Pfam" id="PF22599">
    <property type="entry name" value="SecDF_P1_head"/>
    <property type="match status" value="1"/>
</dbReference>
<dbReference type="GO" id="GO:0015450">
    <property type="term" value="F:protein-transporting ATPase activity"/>
    <property type="evidence" value="ECO:0007669"/>
    <property type="project" value="InterPro"/>
</dbReference>
<dbReference type="InterPro" id="IPR022646">
    <property type="entry name" value="SecD/SecF_CS"/>
</dbReference>
<keyword evidence="4 9" id="KW-0812">Transmembrane</keyword>
<keyword evidence="7 9" id="KW-0811">Translocation</keyword>
<protein>
    <recommendedName>
        <fullName evidence="9">Protein translocase subunit SecD</fullName>
    </recommendedName>
</protein>
<dbReference type="GO" id="GO:0005886">
    <property type="term" value="C:plasma membrane"/>
    <property type="evidence" value="ECO:0007669"/>
    <property type="project" value="UniProtKB-SubCell"/>
</dbReference>
<evidence type="ECO:0000256" key="5">
    <source>
        <dbReference type="ARBA" id="ARBA00022927"/>
    </source>
</evidence>
<dbReference type="PANTHER" id="PTHR30081:SF1">
    <property type="entry name" value="PROTEIN TRANSLOCASE SUBUNIT SECD"/>
    <property type="match status" value="1"/>
</dbReference>
<evidence type="ECO:0000256" key="4">
    <source>
        <dbReference type="ARBA" id="ARBA00022692"/>
    </source>
</evidence>
<dbReference type="GO" id="GO:0006605">
    <property type="term" value="P:protein targeting"/>
    <property type="evidence" value="ECO:0007669"/>
    <property type="project" value="UniProtKB-UniRule"/>
</dbReference>
<dbReference type="InterPro" id="IPR054384">
    <property type="entry name" value="SecDF_P1_head"/>
</dbReference>
<keyword evidence="14" id="KW-1185">Reference proteome</keyword>
<dbReference type="InterPro" id="IPR048634">
    <property type="entry name" value="SecD_SecF_C"/>
</dbReference>
<feature type="domain" description="Protein export membrane protein SecD/SecF C-terminal" evidence="10">
    <location>
        <begin position="360"/>
        <end position="524"/>
    </location>
</feature>
<evidence type="ECO:0000256" key="7">
    <source>
        <dbReference type="ARBA" id="ARBA00023010"/>
    </source>
</evidence>
<dbReference type="NCBIfam" id="TIGR01129">
    <property type="entry name" value="secD"/>
    <property type="match status" value="1"/>
</dbReference>
<dbReference type="InterPro" id="IPR055344">
    <property type="entry name" value="SecD_SecF_C_bact"/>
</dbReference>
<organism evidence="13 14">
    <name type="scientific">Paludibaculum fermentans</name>
    <dbReference type="NCBI Taxonomy" id="1473598"/>
    <lineage>
        <taxon>Bacteria</taxon>
        <taxon>Pseudomonadati</taxon>
        <taxon>Acidobacteriota</taxon>
        <taxon>Terriglobia</taxon>
        <taxon>Bryobacterales</taxon>
        <taxon>Bryobacteraceae</taxon>
        <taxon>Paludibaculum</taxon>
    </lineage>
</organism>
<dbReference type="InterPro" id="IPR048631">
    <property type="entry name" value="SecD_1st"/>
</dbReference>
<feature type="domain" description="Protein translocase subunit SecDF P1" evidence="11">
    <location>
        <begin position="155"/>
        <end position="217"/>
    </location>
</feature>
<comment type="function">
    <text evidence="9">Part of the Sec protein translocase complex. Interacts with the SecYEG preprotein conducting channel. SecDF uses the proton motive force (PMF) to complete protein translocation after the ATP-dependent function of SecA.</text>
</comment>
<evidence type="ECO:0000256" key="9">
    <source>
        <dbReference type="HAMAP-Rule" id="MF_01463"/>
    </source>
</evidence>